<name>A0A1V3G7W9_9BACL</name>
<dbReference type="NCBIfam" id="TIGR04540">
    <property type="entry name" value="CLB_0814_fam"/>
    <property type="match status" value="1"/>
</dbReference>
<sequence>MQVKLFYKTQRDLAISLNSIIDAYWKNSIDEKVLMKKILEVYINNQNKVLKNGGFTTVLKQQCGKRRLEIIENIIKSNNVNSN</sequence>
<protein>
    <submittedName>
        <fullName evidence="1">Glycosyl transferase</fullName>
    </submittedName>
</protein>
<organism evidence="1 2">
    <name type="scientific">Fictibacillus arsenicus</name>
    <dbReference type="NCBI Taxonomy" id="255247"/>
    <lineage>
        <taxon>Bacteria</taxon>
        <taxon>Bacillati</taxon>
        <taxon>Bacillota</taxon>
        <taxon>Bacilli</taxon>
        <taxon>Bacillales</taxon>
        <taxon>Fictibacillaceae</taxon>
        <taxon>Fictibacillus</taxon>
    </lineage>
</organism>
<gene>
    <name evidence="1" type="ORF">UN64_10460</name>
</gene>
<reference evidence="1 2" key="1">
    <citation type="submission" date="2016-11" db="EMBL/GenBank/DDBJ databases">
        <authorList>
            <person name="Jaros S."/>
            <person name="Januszkiewicz K."/>
            <person name="Wedrychowicz H."/>
        </authorList>
    </citation>
    <scope>NUCLEOTIDE SEQUENCE [LARGE SCALE GENOMIC DNA]</scope>
    <source>
        <strain evidence="1 2">Con a/3</strain>
    </source>
</reference>
<keyword evidence="1" id="KW-0808">Transferase</keyword>
<accession>A0A1V3G7W9</accession>
<comment type="caution">
    <text evidence="1">The sequence shown here is derived from an EMBL/GenBank/DDBJ whole genome shotgun (WGS) entry which is preliminary data.</text>
</comment>
<dbReference type="Proteomes" id="UP000188597">
    <property type="component" value="Unassembled WGS sequence"/>
</dbReference>
<dbReference type="InterPro" id="IPR030902">
    <property type="entry name" value="CLB_0814_fam"/>
</dbReference>
<dbReference type="OrthoDB" id="2456252at2"/>
<dbReference type="AlphaFoldDB" id="A0A1V3G7W9"/>
<evidence type="ECO:0000313" key="1">
    <source>
        <dbReference type="EMBL" id="OOE12499.1"/>
    </source>
</evidence>
<dbReference type="EMBL" id="MQMF01000002">
    <property type="protein sequence ID" value="OOE12499.1"/>
    <property type="molecule type" value="Genomic_DNA"/>
</dbReference>
<evidence type="ECO:0000313" key="2">
    <source>
        <dbReference type="Proteomes" id="UP000188597"/>
    </source>
</evidence>
<dbReference type="GO" id="GO:0016740">
    <property type="term" value="F:transferase activity"/>
    <property type="evidence" value="ECO:0007669"/>
    <property type="project" value="UniProtKB-KW"/>
</dbReference>
<proteinExistence type="predicted"/>